<dbReference type="GO" id="GO:0003682">
    <property type="term" value="F:chromatin binding"/>
    <property type="evidence" value="ECO:0007669"/>
    <property type="project" value="TreeGrafter"/>
</dbReference>
<proteinExistence type="predicted"/>
<dbReference type="GO" id="GO:0000976">
    <property type="term" value="F:transcription cis-regulatory region binding"/>
    <property type="evidence" value="ECO:0007669"/>
    <property type="project" value="TreeGrafter"/>
</dbReference>
<dbReference type="GO" id="GO:0003743">
    <property type="term" value="F:translation initiation factor activity"/>
    <property type="evidence" value="ECO:0007669"/>
    <property type="project" value="UniProtKB-KW"/>
</dbReference>
<name>A0A1R1PLP7_ZANCU</name>
<keyword evidence="1" id="KW-0648">Protein biosynthesis</keyword>
<evidence type="ECO:0000313" key="2">
    <source>
        <dbReference type="Proteomes" id="UP000188320"/>
    </source>
</evidence>
<dbReference type="EMBL" id="LSSK01000794">
    <property type="protein sequence ID" value="OMH81890.1"/>
    <property type="molecule type" value="Genomic_DNA"/>
</dbReference>
<sequence length="164" mass="18476">MFGAESEAEKQKWRVVEWGEDDEASLHSSSVEWIRIDSDMEWACRIQFEQADYMWAAQLQRDRDVVAQVESVDALKYLPSAAASTSLMRTVMDTRVLASFGRNLSTPILRGGAGTAGEAVSQEKQFRQLWRVFYNEGSVDSHIYSGLSKRNNSSYSVADSMECS</sequence>
<dbReference type="PANTHER" id="PTHR15137:SF9">
    <property type="entry name" value="TRANSCRIPTION INITIATION FACTOR TFIID SUBUNIT 2"/>
    <property type="match status" value="1"/>
</dbReference>
<comment type="caution">
    <text evidence="1">The sequence shown here is derived from an EMBL/GenBank/DDBJ whole genome shotgun (WGS) entry which is preliminary data.</text>
</comment>
<dbReference type="Proteomes" id="UP000188320">
    <property type="component" value="Unassembled WGS sequence"/>
</dbReference>
<dbReference type="OrthoDB" id="21449at2759"/>
<keyword evidence="1" id="KW-0396">Initiation factor</keyword>
<dbReference type="GO" id="GO:0016251">
    <property type="term" value="F:RNA polymerase II general transcription initiation factor activity"/>
    <property type="evidence" value="ECO:0007669"/>
    <property type="project" value="TreeGrafter"/>
</dbReference>
<dbReference type="GO" id="GO:0005669">
    <property type="term" value="C:transcription factor TFIID complex"/>
    <property type="evidence" value="ECO:0007669"/>
    <property type="project" value="InterPro"/>
</dbReference>
<dbReference type="InterPro" id="IPR037813">
    <property type="entry name" value="TAF2"/>
</dbReference>
<dbReference type="AlphaFoldDB" id="A0A1R1PLP7"/>
<dbReference type="GO" id="GO:0006367">
    <property type="term" value="P:transcription initiation at RNA polymerase II promoter"/>
    <property type="evidence" value="ECO:0007669"/>
    <property type="project" value="TreeGrafter"/>
</dbReference>
<dbReference type="PANTHER" id="PTHR15137">
    <property type="entry name" value="TRANSCRIPTION INITIATION FACTOR TFIID"/>
    <property type="match status" value="1"/>
</dbReference>
<keyword evidence="2" id="KW-1185">Reference proteome</keyword>
<organism evidence="1 2">
    <name type="scientific">Zancudomyces culisetae</name>
    <name type="common">Gut fungus</name>
    <name type="synonym">Smittium culisetae</name>
    <dbReference type="NCBI Taxonomy" id="1213189"/>
    <lineage>
        <taxon>Eukaryota</taxon>
        <taxon>Fungi</taxon>
        <taxon>Fungi incertae sedis</taxon>
        <taxon>Zoopagomycota</taxon>
        <taxon>Kickxellomycotina</taxon>
        <taxon>Harpellomycetes</taxon>
        <taxon>Harpellales</taxon>
        <taxon>Legeriomycetaceae</taxon>
        <taxon>Zancudomyces</taxon>
    </lineage>
</organism>
<accession>A0A1R1PLP7</accession>
<protein>
    <submittedName>
        <fullName evidence="1">Transcription initiation factor TFIID subunit 2</fullName>
    </submittedName>
</protein>
<evidence type="ECO:0000313" key="1">
    <source>
        <dbReference type="EMBL" id="OMH81890.1"/>
    </source>
</evidence>
<reference evidence="2" key="1">
    <citation type="submission" date="2017-01" db="EMBL/GenBank/DDBJ databases">
        <authorList>
            <person name="Wang Y."/>
            <person name="White M."/>
            <person name="Kvist S."/>
            <person name="Moncalvo J.-M."/>
        </authorList>
    </citation>
    <scope>NUCLEOTIDE SEQUENCE [LARGE SCALE GENOMIC DNA]</scope>
    <source>
        <strain evidence="2">COL-18-3</strain>
    </source>
</reference>
<gene>
    <name evidence="1" type="ORF">AX774_g4643</name>
</gene>